<dbReference type="Ensembl" id="ENSMMOT00000000186.1">
    <property type="protein sequence ID" value="ENSMMOP00000000183.1"/>
    <property type="gene ID" value="ENSMMOG00000000154.1"/>
</dbReference>
<dbReference type="Gene3D" id="1.20.1280.50">
    <property type="match status" value="1"/>
</dbReference>
<protein>
    <recommendedName>
        <fullName evidence="1">F-box domain-containing protein</fullName>
    </recommendedName>
</protein>
<proteinExistence type="predicted"/>
<accession>A0A3Q3VJL2</accession>
<dbReference type="STRING" id="94237.ENSMMOP00000000183"/>
<dbReference type="SUPFAM" id="SSF50978">
    <property type="entry name" value="WD40 repeat-like"/>
    <property type="match status" value="1"/>
</dbReference>
<dbReference type="SMART" id="SM00256">
    <property type="entry name" value="FBOX"/>
    <property type="match status" value="1"/>
</dbReference>
<dbReference type="InterPro" id="IPR001680">
    <property type="entry name" value="WD40_rpt"/>
</dbReference>
<reference evidence="2" key="1">
    <citation type="submission" date="2025-08" db="UniProtKB">
        <authorList>
            <consortium name="Ensembl"/>
        </authorList>
    </citation>
    <scope>IDENTIFICATION</scope>
</reference>
<dbReference type="AlphaFoldDB" id="A0A3Q3VJL2"/>
<dbReference type="PANTHER" id="PTHR19855">
    <property type="entry name" value="WD40 REPEAT PROTEIN 12, 37"/>
    <property type="match status" value="1"/>
</dbReference>
<dbReference type="InterPro" id="IPR036322">
    <property type="entry name" value="WD40_repeat_dom_sf"/>
</dbReference>
<dbReference type="FunFam" id="1.20.1280.50:FF:000025">
    <property type="entry name" value="F-box and WD repeat domain containing 8"/>
    <property type="match status" value="1"/>
</dbReference>
<evidence type="ECO:0000313" key="2">
    <source>
        <dbReference type="Ensembl" id="ENSMMOP00000000183.1"/>
    </source>
</evidence>
<evidence type="ECO:0000313" key="3">
    <source>
        <dbReference type="Proteomes" id="UP000261620"/>
    </source>
</evidence>
<dbReference type="SUPFAM" id="SSF81383">
    <property type="entry name" value="F-box domain"/>
    <property type="match status" value="1"/>
</dbReference>
<feature type="domain" description="F-box" evidence="1">
    <location>
        <begin position="130"/>
        <end position="176"/>
    </location>
</feature>
<keyword evidence="3" id="KW-1185">Reference proteome</keyword>
<dbReference type="PANTHER" id="PTHR19855:SF16">
    <property type="entry name" value="F-BOX AND WD REPEAT DOMAIN CONTAINING 8"/>
    <property type="match status" value="1"/>
</dbReference>
<dbReference type="InterPro" id="IPR001810">
    <property type="entry name" value="F-box_dom"/>
</dbReference>
<dbReference type="OMA" id="LVFQECR"/>
<sequence length="621" mass="69685">MAEDELAAFRKRWKEELKSKRVVGAPSPSFDVPARSGQRELKNRYFEDSKQNPNEDQPEYVSIAHGLLDGRTSPLLDRIQKERIRRKRQHLNTTSECSTVLQQNPHRKVQKEEKLLDQFIQDLNEVNDIPFFDVELPYELGLKIFQYLSRAELGRCAQVSRAWRVLAEDAVLWFRMCRREGYHGDASVSDSPCWKSTLRDCRNSDKTLCSNWKNRVGSISQLQFELGKVLCDASSCDRFVLAGYTSGDVRLWDTLHWDSAASYLKTNSLSVNSEPRPHVSHVQVSSAVAAAAYEDGCVDLWSTETGGEPILHYQCPGRIQALVLSPDSPVLASVTGQNIRVDRADDCGYWRTLCQAQLPKTVSLSPRIPLAALRAADTVHLFDPQEEEPRTLHSVYGHPVTCLDASDCHVALGVKRTGWAMHDGGNKIHVYSLETGKPVVCVGGSPGDFTCINLREAPPHLLVCGNKDRRVRVYDLRAGSSVASLYAHHLGVTSVQADDWKVVSGGGEGLVCVWEMRMAAKLWEMHNRHPVRHVRFNTSTLVTANIPDDKSPRGACITDDDLIAHRRHRGLVCHYDFSEDTLSQDHVLPICRSDYTESHGYNYNIGLVVPYDLLSGSHPSH</sequence>
<dbReference type="InterPro" id="IPR015943">
    <property type="entry name" value="WD40/YVTN_repeat-like_dom_sf"/>
</dbReference>
<reference evidence="2" key="2">
    <citation type="submission" date="2025-09" db="UniProtKB">
        <authorList>
            <consortium name="Ensembl"/>
        </authorList>
    </citation>
    <scope>IDENTIFICATION</scope>
</reference>
<dbReference type="Gene3D" id="2.130.10.10">
    <property type="entry name" value="YVTN repeat-like/Quinoprotein amine dehydrogenase"/>
    <property type="match status" value="2"/>
</dbReference>
<dbReference type="Proteomes" id="UP000261620">
    <property type="component" value="Unplaced"/>
</dbReference>
<dbReference type="FunFam" id="2.130.10.10:FF:000308">
    <property type="entry name" value="F-box and WD repeat domain containing 8"/>
    <property type="match status" value="1"/>
</dbReference>
<dbReference type="Pfam" id="PF12937">
    <property type="entry name" value="F-box-like"/>
    <property type="match status" value="1"/>
</dbReference>
<name>A0A3Q3VJL2_MOLML</name>
<dbReference type="InterPro" id="IPR036047">
    <property type="entry name" value="F-box-like_dom_sf"/>
</dbReference>
<organism evidence="2 3">
    <name type="scientific">Mola mola</name>
    <name type="common">Ocean sunfish</name>
    <name type="synonym">Tetraodon mola</name>
    <dbReference type="NCBI Taxonomy" id="94237"/>
    <lineage>
        <taxon>Eukaryota</taxon>
        <taxon>Metazoa</taxon>
        <taxon>Chordata</taxon>
        <taxon>Craniata</taxon>
        <taxon>Vertebrata</taxon>
        <taxon>Euteleostomi</taxon>
        <taxon>Actinopterygii</taxon>
        <taxon>Neopterygii</taxon>
        <taxon>Teleostei</taxon>
        <taxon>Neoteleostei</taxon>
        <taxon>Acanthomorphata</taxon>
        <taxon>Eupercaria</taxon>
        <taxon>Tetraodontiformes</taxon>
        <taxon>Molidae</taxon>
        <taxon>Mola</taxon>
    </lineage>
</organism>
<dbReference type="SMART" id="SM00320">
    <property type="entry name" value="WD40"/>
    <property type="match status" value="4"/>
</dbReference>
<dbReference type="PROSITE" id="PS50181">
    <property type="entry name" value="FBOX"/>
    <property type="match status" value="1"/>
</dbReference>
<evidence type="ECO:0000259" key="1">
    <source>
        <dbReference type="PROSITE" id="PS50181"/>
    </source>
</evidence>